<feature type="region of interest" description="Disordered" evidence="4">
    <location>
        <begin position="151"/>
        <end position="256"/>
    </location>
</feature>
<feature type="region of interest" description="Disordered" evidence="4">
    <location>
        <begin position="268"/>
        <end position="290"/>
    </location>
</feature>
<sequence>MREAMGARACTGGVEAGSRSLYNRHGRFLSLAASLGVPPSRADYVEQISQSSAGAGNENSGSDAEPFGEVPGTSRRSTYVNVSSSHRRQTPPLDTSRYPTQTPVGSGGNFRFRPSEPPQVPAGNIHPFDPSSFAPGPFRNTLQIALDHHRQVAERNNRAARHAYASAVPARSSQPLPPSHAPSIPPLAFEEDSSNLQRRAPPRSDARYAYPHEPHPPPQRGYADYSRPALSSRTDSFQRRPPVAPGTSSSAVQNGDLHRYLSRQARMEASRIDDSDGSHPAPPVPSPGDVQGFNNAIEVLRHDGLSHARSQQLIERYHRERGEPPPRNHPLPHLHPQSLPQSDQFAAEAIVRAVSGDFDMADEDLLPARPTRNAGFSAQSEYDRNSSDMLAFRGRHARGFRRPIVARMGGRPRALGDFVADEEFDTSYEGLLQLAASVGEAKLRSTPSHVISSMETAAYKDWATADSDKRCPICLDDYTHTDPVLKLTNCSHWLHKDCLEGQALVLFVVNPSMGPLLPDKVDCHHQIIGRSAAHGDVARHRLAQDPTVAATFLQAMLVLLVLGRGDELHEPRRRFCFTCVIA</sequence>
<feature type="compositionally biased region" description="Low complexity" evidence="4">
    <location>
        <begin position="51"/>
        <end position="64"/>
    </location>
</feature>
<evidence type="ECO:0000313" key="6">
    <source>
        <dbReference type="EMBL" id="KIJ91984.1"/>
    </source>
</evidence>
<dbReference type="AlphaFoldDB" id="A0A0C9WHY1"/>
<dbReference type="EMBL" id="KN838950">
    <property type="protein sequence ID" value="KIJ91984.1"/>
    <property type="molecule type" value="Genomic_DNA"/>
</dbReference>
<evidence type="ECO:0000256" key="3">
    <source>
        <dbReference type="ARBA" id="ARBA00022833"/>
    </source>
</evidence>
<reference evidence="6 7" key="1">
    <citation type="submission" date="2014-04" db="EMBL/GenBank/DDBJ databases">
        <authorList>
            <consortium name="DOE Joint Genome Institute"/>
            <person name="Kuo A."/>
            <person name="Kohler A."/>
            <person name="Nagy L.G."/>
            <person name="Floudas D."/>
            <person name="Copeland A."/>
            <person name="Barry K.W."/>
            <person name="Cichocki N."/>
            <person name="Veneault-Fourrey C."/>
            <person name="LaButti K."/>
            <person name="Lindquist E.A."/>
            <person name="Lipzen A."/>
            <person name="Lundell T."/>
            <person name="Morin E."/>
            <person name="Murat C."/>
            <person name="Sun H."/>
            <person name="Tunlid A."/>
            <person name="Henrissat B."/>
            <person name="Grigoriev I.V."/>
            <person name="Hibbett D.S."/>
            <person name="Martin F."/>
            <person name="Nordberg H.P."/>
            <person name="Cantor M.N."/>
            <person name="Hua S.X."/>
        </authorList>
    </citation>
    <scope>NUCLEOTIDE SEQUENCE [LARGE SCALE GENOMIC DNA]</scope>
    <source>
        <strain evidence="6 7">LaAM-08-1</strain>
    </source>
</reference>
<dbReference type="InterPro" id="IPR013083">
    <property type="entry name" value="Znf_RING/FYVE/PHD"/>
</dbReference>
<gene>
    <name evidence="6" type="ORF">K443DRAFT_13964</name>
</gene>
<evidence type="ECO:0000256" key="2">
    <source>
        <dbReference type="ARBA" id="ARBA00022771"/>
    </source>
</evidence>
<evidence type="ECO:0000313" key="7">
    <source>
        <dbReference type="Proteomes" id="UP000054477"/>
    </source>
</evidence>
<dbReference type="HOGENOM" id="CLU_468556_0_0_1"/>
<keyword evidence="1" id="KW-0479">Metal-binding</keyword>
<feature type="compositionally biased region" description="Basic and acidic residues" evidence="4">
    <location>
        <begin position="202"/>
        <end position="215"/>
    </location>
</feature>
<accession>A0A0C9WHY1</accession>
<feature type="region of interest" description="Disordered" evidence="4">
    <location>
        <begin position="320"/>
        <end position="339"/>
    </location>
</feature>
<dbReference type="Proteomes" id="UP000054477">
    <property type="component" value="Unassembled WGS sequence"/>
</dbReference>
<keyword evidence="7" id="KW-1185">Reference proteome</keyword>
<keyword evidence="2" id="KW-0863">Zinc-finger</keyword>
<keyword evidence="3" id="KW-0862">Zinc</keyword>
<protein>
    <submittedName>
        <fullName evidence="6">Unplaced genomic scaffold K443scaffold_415, whole genome shotgun sequence</fullName>
    </submittedName>
</protein>
<name>A0A0C9WHY1_9AGAR</name>
<feature type="region of interest" description="Disordered" evidence="4">
    <location>
        <begin position="51"/>
        <end position="136"/>
    </location>
</feature>
<evidence type="ECO:0000256" key="1">
    <source>
        <dbReference type="ARBA" id="ARBA00022723"/>
    </source>
</evidence>
<feature type="compositionally biased region" description="Pro residues" evidence="4">
    <location>
        <begin position="175"/>
        <end position="185"/>
    </location>
</feature>
<dbReference type="Pfam" id="PF13445">
    <property type="entry name" value="zf-RING_UBOX"/>
    <property type="match status" value="1"/>
</dbReference>
<evidence type="ECO:0000256" key="4">
    <source>
        <dbReference type="SAM" id="MobiDB-lite"/>
    </source>
</evidence>
<dbReference type="STRING" id="1095629.A0A0C9WHY1"/>
<organism evidence="6 7">
    <name type="scientific">Laccaria amethystina LaAM-08-1</name>
    <dbReference type="NCBI Taxonomy" id="1095629"/>
    <lineage>
        <taxon>Eukaryota</taxon>
        <taxon>Fungi</taxon>
        <taxon>Dikarya</taxon>
        <taxon>Basidiomycota</taxon>
        <taxon>Agaricomycotina</taxon>
        <taxon>Agaricomycetes</taxon>
        <taxon>Agaricomycetidae</taxon>
        <taxon>Agaricales</taxon>
        <taxon>Agaricineae</taxon>
        <taxon>Hydnangiaceae</taxon>
        <taxon>Laccaria</taxon>
    </lineage>
</organism>
<dbReference type="GO" id="GO:0008270">
    <property type="term" value="F:zinc ion binding"/>
    <property type="evidence" value="ECO:0007669"/>
    <property type="project" value="UniProtKB-KW"/>
</dbReference>
<feature type="compositionally biased region" description="Polar residues" evidence="4">
    <location>
        <begin position="74"/>
        <end position="84"/>
    </location>
</feature>
<dbReference type="InterPro" id="IPR027370">
    <property type="entry name" value="Znf-RING_euk"/>
</dbReference>
<dbReference type="SUPFAM" id="SSF57850">
    <property type="entry name" value="RING/U-box"/>
    <property type="match status" value="1"/>
</dbReference>
<feature type="compositionally biased region" description="Basic and acidic residues" evidence="4">
    <location>
        <begin position="268"/>
        <end position="277"/>
    </location>
</feature>
<proteinExistence type="predicted"/>
<evidence type="ECO:0000259" key="5">
    <source>
        <dbReference type="Pfam" id="PF13445"/>
    </source>
</evidence>
<dbReference type="Gene3D" id="3.30.40.10">
    <property type="entry name" value="Zinc/RING finger domain, C3HC4 (zinc finger)"/>
    <property type="match status" value="1"/>
</dbReference>
<reference evidence="7" key="2">
    <citation type="submission" date="2015-01" db="EMBL/GenBank/DDBJ databases">
        <title>Evolutionary Origins and Diversification of the Mycorrhizal Mutualists.</title>
        <authorList>
            <consortium name="DOE Joint Genome Institute"/>
            <consortium name="Mycorrhizal Genomics Consortium"/>
            <person name="Kohler A."/>
            <person name="Kuo A."/>
            <person name="Nagy L.G."/>
            <person name="Floudas D."/>
            <person name="Copeland A."/>
            <person name="Barry K.W."/>
            <person name="Cichocki N."/>
            <person name="Veneault-Fourrey C."/>
            <person name="LaButti K."/>
            <person name="Lindquist E.A."/>
            <person name="Lipzen A."/>
            <person name="Lundell T."/>
            <person name="Morin E."/>
            <person name="Murat C."/>
            <person name="Riley R."/>
            <person name="Ohm R."/>
            <person name="Sun H."/>
            <person name="Tunlid A."/>
            <person name="Henrissat B."/>
            <person name="Grigoriev I.V."/>
            <person name="Hibbett D.S."/>
            <person name="Martin F."/>
        </authorList>
    </citation>
    <scope>NUCLEOTIDE SEQUENCE [LARGE SCALE GENOMIC DNA]</scope>
    <source>
        <strain evidence="7">LaAM-08-1</strain>
    </source>
</reference>
<feature type="domain" description="Zinc finger RING-type eukaryotic" evidence="5">
    <location>
        <begin position="471"/>
        <end position="499"/>
    </location>
</feature>
<dbReference type="OrthoDB" id="8062037at2759"/>